<proteinExistence type="inferred from homology"/>
<comment type="subunit">
    <text evidence="15">Component of the Smc5-Smc6 complex.</text>
</comment>
<evidence type="ECO:0000256" key="7">
    <source>
        <dbReference type="ARBA" id="ARBA00022723"/>
    </source>
</evidence>
<evidence type="ECO:0000256" key="6">
    <source>
        <dbReference type="ARBA" id="ARBA00022679"/>
    </source>
</evidence>
<dbReference type="GO" id="GO:0005634">
    <property type="term" value="C:nucleus"/>
    <property type="evidence" value="ECO:0007669"/>
    <property type="project" value="UniProtKB-SubCell"/>
</dbReference>
<evidence type="ECO:0000256" key="4">
    <source>
        <dbReference type="ARBA" id="ARBA00012483"/>
    </source>
</evidence>
<evidence type="ECO:0000256" key="8">
    <source>
        <dbReference type="ARBA" id="ARBA00022763"/>
    </source>
</evidence>
<dbReference type="InterPro" id="IPR036388">
    <property type="entry name" value="WH-like_DNA-bd_sf"/>
</dbReference>
<evidence type="ECO:0000256" key="12">
    <source>
        <dbReference type="ARBA" id="ARBA00023172"/>
    </source>
</evidence>
<dbReference type="STRING" id="4540.A0A3L6SWE0"/>
<evidence type="ECO:0000256" key="11">
    <source>
        <dbReference type="ARBA" id="ARBA00022833"/>
    </source>
</evidence>
<dbReference type="GO" id="GO:0030915">
    <property type="term" value="C:Smc5-Smc6 complex"/>
    <property type="evidence" value="ECO:0007669"/>
    <property type="project" value="UniProtKB-UniRule"/>
</dbReference>
<dbReference type="FunFam" id="1.10.10.10:FF:000421">
    <property type="entry name" value="Embryo defective 1379"/>
    <property type="match status" value="1"/>
</dbReference>
<keyword evidence="7 15" id="KW-0479">Metal-binding</keyword>
<keyword evidence="13 15" id="KW-0234">DNA repair</keyword>
<dbReference type="Pfam" id="PF07574">
    <property type="entry name" value="SMC_Nse1"/>
    <property type="match status" value="1"/>
</dbReference>
<comment type="subcellular location">
    <subcellularLocation>
        <location evidence="2 15">Nucleus</location>
    </subcellularLocation>
</comment>
<comment type="similarity">
    <text evidence="3 15">Belongs to the NSE1 family.</text>
</comment>
<dbReference type="AlphaFoldDB" id="A0A3L6SWE0"/>
<protein>
    <recommendedName>
        <fullName evidence="5 15">Non-structural maintenance of chromosomes element 1 homolog</fullName>
        <ecNumber evidence="4 15">2.3.2.27</ecNumber>
    </recommendedName>
</protein>
<evidence type="ECO:0000256" key="13">
    <source>
        <dbReference type="ARBA" id="ARBA00023204"/>
    </source>
</evidence>
<evidence type="ECO:0000313" key="18">
    <source>
        <dbReference type="EMBL" id="RLN28066.1"/>
    </source>
</evidence>
<dbReference type="InterPro" id="IPR011513">
    <property type="entry name" value="Nse1"/>
</dbReference>
<evidence type="ECO:0000256" key="10">
    <source>
        <dbReference type="ARBA" id="ARBA00022786"/>
    </source>
</evidence>
<comment type="caution">
    <text evidence="18">The sequence shown here is derived from an EMBL/GenBank/DDBJ whole genome shotgun (WGS) entry which is preliminary data.</text>
</comment>
<evidence type="ECO:0000256" key="3">
    <source>
        <dbReference type="ARBA" id="ARBA00010258"/>
    </source>
</evidence>
<dbReference type="CDD" id="cd16493">
    <property type="entry name" value="RING-CH-C4HC3_NSE1"/>
    <property type="match status" value="1"/>
</dbReference>
<evidence type="ECO:0000256" key="15">
    <source>
        <dbReference type="RuleBase" id="RU368018"/>
    </source>
</evidence>
<accession>A0A3L6SWE0</accession>
<keyword evidence="10 15" id="KW-0833">Ubl conjugation pathway</keyword>
<keyword evidence="6 15" id="KW-0808">Transferase</keyword>
<dbReference type="Proteomes" id="UP000275267">
    <property type="component" value="Unassembled WGS sequence"/>
</dbReference>
<dbReference type="FunFam" id="3.90.1150.220:FF:000002">
    <property type="entry name" value="Non-structural maintenance of chromosomes element 1"/>
    <property type="match status" value="1"/>
</dbReference>
<evidence type="ECO:0000259" key="17">
    <source>
        <dbReference type="Pfam" id="PF08746"/>
    </source>
</evidence>
<dbReference type="EC" id="2.3.2.27" evidence="4 15"/>
<reference evidence="19" key="1">
    <citation type="journal article" date="2019" name="Nat. Commun.">
        <title>The genome of broomcorn millet.</title>
        <authorList>
            <person name="Zou C."/>
            <person name="Miki D."/>
            <person name="Li D."/>
            <person name="Tang Q."/>
            <person name="Xiao L."/>
            <person name="Rajput S."/>
            <person name="Deng P."/>
            <person name="Jia W."/>
            <person name="Huang R."/>
            <person name="Zhang M."/>
            <person name="Sun Y."/>
            <person name="Hu J."/>
            <person name="Fu X."/>
            <person name="Schnable P.S."/>
            <person name="Li F."/>
            <person name="Zhang H."/>
            <person name="Feng B."/>
            <person name="Zhu X."/>
            <person name="Liu R."/>
            <person name="Schnable J.C."/>
            <person name="Zhu J.-K."/>
            <person name="Zhang H."/>
        </authorList>
    </citation>
    <scope>NUCLEOTIDE SEQUENCE [LARGE SCALE GENOMIC DNA]</scope>
</reference>
<dbReference type="PANTHER" id="PTHR20973">
    <property type="entry name" value="NON-SMC ELEMENT 1-RELATED"/>
    <property type="match status" value="1"/>
</dbReference>
<dbReference type="FunFam" id="3.30.40.10:FF:000427">
    <property type="entry name" value="Non-structural maintenance of chromosomes element 1"/>
    <property type="match status" value="1"/>
</dbReference>
<keyword evidence="8 15" id="KW-0227">DNA damage</keyword>
<keyword evidence="14 15" id="KW-0539">Nucleus</keyword>
<evidence type="ECO:0000256" key="1">
    <source>
        <dbReference type="ARBA" id="ARBA00000900"/>
    </source>
</evidence>
<evidence type="ECO:0000256" key="2">
    <source>
        <dbReference type="ARBA" id="ARBA00004123"/>
    </source>
</evidence>
<dbReference type="Gene3D" id="1.10.10.10">
    <property type="entry name" value="Winged helix-like DNA-binding domain superfamily/Winged helix DNA-binding domain"/>
    <property type="match status" value="1"/>
</dbReference>
<dbReference type="InterPro" id="IPR014857">
    <property type="entry name" value="Nse1_RING_C4HC3-type"/>
</dbReference>
<dbReference type="GO" id="GO:0000724">
    <property type="term" value="P:double-strand break repair via homologous recombination"/>
    <property type="evidence" value="ECO:0007669"/>
    <property type="project" value="TreeGrafter"/>
</dbReference>
<evidence type="ECO:0000256" key="5">
    <source>
        <dbReference type="ARBA" id="ARBA00019422"/>
    </source>
</evidence>
<feature type="domain" description="Non-structural maintenance of chromosomes element 1 RING C4HC3-type" evidence="17">
    <location>
        <begin position="311"/>
        <end position="354"/>
    </location>
</feature>
<keyword evidence="19" id="KW-1185">Reference proteome</keyword>
<evidence type="ECO:0000256" key="16">
    <source>
        <dbReference type="SAM" id="MobiDB-lite"/>
    </source>
</evidence>
<feature type="compositionally biased region" description="Polar residues" evidence="16">
    <location>
        <begin position="400"/>
        <end position="416"/>
    </location>
</feature>
<dbReference type="EMBL" id="PQIB02000003">
    <property type="protein sequence ID" value="RLN28066.1"/>
    <property type="molecule type" value="Genomic_DNA"/>
</dbReference>
<dbReference type="GO" id="GO:0008270">
    <property type="term" value="F:zinc ion binding"/>
    <property type="evidence" value="ECO:0007669"/>
    <property type="project" value="UniProtKB-KW"/>
</dbReference>
<organism evidence="18 19">
    <name type="scientific">Panicum miliaceum</name>
    <name type="common">Proso millet</name>
    <name type="synonym">Broomcorn millet</name>
    <dbReference type="NCBI Taxonomy" id="4540"/>
    <lineage>
        <taxon>Eukaryota</taxon>
        <taxon>Viridiplantae</taxon>
        <taxon>Streptophyta</taxon>
        <taxon>Embryophyta</taxon>
        <taxon>Tracheophyta</taxon>
        <taxon>Spermatophyta</taxon>
        <taxon>Magnoliopsida</taxon>
        <taxon>Liliopsida</taxon>
        <taxon>Poales</taxon>
        <taxon>Poaceae</taxon>
        <taxon>PACMAD clade</taxon>
        <taxon>Panicoideae</taxon>
        <taxon>Panicodae</taxon>
        <taxon>Paniceae</taxon>
        <taxon>Panicinae</taxon>
        <taxon>Panicum</taxon>
        <taxon>Panicum sect. Panicum</taxon>
    </lineage>
</organism>
<name>A0A3L6SWE0_PANMI</name>
<keyword evidence="9 15" id="KW-0863">Zinc-finger</keyword>
<evidence type="ECO:0000313" key="19">
    <source>
        <dbReference type="Proteomes" id="UP000275267"/>
    </source>
</evidence>
<comment type="catalytic activity">
    <reaction evidence="1 15">
        <text>S-ubiquitinyl-[E2 ubiquitin-conjugating enzyme]-L-cysteine + [acceptor protein]-L-lysine = [E2 ubiquitin-conjugating enzyme]-L-cysteine + N(6)-ubiquitinyl-[acceptor protein]-L-lysine.</text>
        <dbReference type="EC" id="2.3.2.27"/>
    </reaction>
</comment>
<dbReference type="PANTHER" id="PTHR20973:SF0">
    <property type="entry name" value="NON-STRUCTURAL MAINTENANCE OF CHROMOSOMES ELEMENT 1 HOMOLOG"/>
    <property type="match status" value="1"/>
</dbReference>
<gene>
    <name evidence="18" type="ORF">C2845_PM05G06660</name>
</gene>
<evidence type="ECO:0000256" key="14">
    <source>
        <dbReference type="ARBA" id="ARBA00023242"/>
    </source>
</evidence>
<dbReference type="Gene3D" id="3.90.1150.220">
    <property type="match status" value="1"/>
</dbReference>
<dbReference type="InterPro" id="IPR013083">
    <property type="entry name" value="Znf_RING/FYVE/PHD"/>
</dbReference>
<dbReference type="Pfam" id="PF08746">
    <property type="entry name" value="zf-RING-like"/>
    <property type="match status" value="1"/>
</dbReference>
<dbReference type="Gene3D" id="3.30.40.10">
    <property type="entry name" value="Zinc/RING finger domain, C3HC4 (zinc finger)"/>
    <property type="match status" value="1"/>
</dbReference>
<keyword evidence="12 15" id="KW-0233">DNA recombination</keyword>
<dbReference type="GO" id="GO:0061630">
    <property type="term" value="F:ubiquitin protein ligase activity"/>
    <property type="evidence" value="ECO:0007669"/>
    <property type="project" value="UniProtKB-EC"/>
</dbReference>
<sequence>MAPLSWRHHTLLQALLTRGPLSERDFHAVFAAVSGKNPTLDEILLRHARLGGLASSTGGQEAAAPGAPCVDERVASVLGWGKRVVEMGAEQRCRGKQQAIFRARGSSRSMAPLPWRQRHHTLLQALLSRGPLAEPDFHAVFADVSDRDPATHQQLFNDTLLKINKELAYLQFELRACINQYDGMVYYGVVNNIADKESKLGTKYSVPQIAFYKGLLEAIVQEAGNDGSITSIDTLNVRLDNQVIIVDGSQDSQSLLPTSIKNFSLTQKEKTLDELIRDRWLSYTSTGKIGLGTRSFLDLRSWFRGNDIPSCMVCNEACIKASSCPKEECNVRIHEYCLRKKFSQRKASRACPGCSTEWPRQDGEAVGDDDVNEPGEDEAPSANHSSRKRRKQVKAELVEENNNAGPSTAVPSSRTLRSAKAEAVEAAQEASSAGASQATRTSKRRKK</sequence>
<feature type="compositionally biased region" description="Low complexity" evidence="16">
    <location>
        <begin position="424"/>
        <end position="438"/>
    </location>
</feature>
<feature type="region of interest" description="Disordered" evidence="16">
    <location>
        <begin position="350"/>
        <end position="447"/>
    </location>
</feature>
<keyword evidence="11 15" id="KW-0862">Zinc</keyword>
<dbReference type="OrthoDB" id="185455at2759"/>
<evidence type="ECO:0000256" key="9">
    <source>
        <dbReference type="ARBA" id="ARBA00022771"/>
    </source>
</evidence>
<feature type="compositionally biased region" description="Acidic residues" evidence="16">
    <location>
        <begin position="365"/>
        <end position="379"/>
    </location>
</feature>